<dbReference type="PANTHER" id="PTHR43861">
    <property type="entry name" value="TRANS-ACONITATE 2-METHYLTRANSFERASE-RELATED"/>
    <property type="match status" value="1"/>
</dbReference>
<sequence>MEIPSMLAAIGEVDGCAVLDAGCGTGVYARLLARRGADRVVGVDAAEGMLAVARALENQAPLGIDYRAGDISLAHGLGADLVVAVYLLPYARTASELLAVCQGLAASLRPGGRLVTAVLNPDYSDDPAWYTHYGFSLTSNGHREEGAPVVLSVVENSLVFEVTARYHSRQAMDSALSQAGFTDITWTAPHASPAGIQQHGQEFWANYLTCPHTVIVTARLPQSDA</sequence>
<proteinExistence type="predicted"/>
<keyword evidence="1 3" id="KW-0808">Transferase</keyword>
<dbReference type="SUPFAM" id="SSF53335">
    <property type="entry name" value="S-adenosyl-L-methionine-dependent methyltransferases"/>
    <property type="match status" value="1"/>
</dbReference>
<dbReference type="Pfam" id="PF13649">
    <property type="entry name" value="Methyltransf_25"/>
    <property type="match status" value="1"/>
</dbReference>
<protein>
    <submittedName>
        <fullName evidence="3">Class I SAM-dependent methyltransferase</fullName>
        <ecNumber evidence="3">2.1.1.-</ecNumber>
    </submittedName>
</protein>
<name>A0ABV6T9K4_9ACTN</name>
<dbReference type="EC" id="2.1.1.-" evidence="3"/>
<dbReference type="Proteomes" id="UP001589887">
    <property type="component" value="Unassembled WGS sequence"/>
</dbReference>
<gene>
    <name evidence="3" type="ORF">ACFH04_01755</name>
</gene>
<evidence type="ECO:0000259" key="2">
    <source>
        <dbReference type="Pfam" id="PF13649"/>
    </source>
</evidence>
<accession>A0ABV6T9K4</accession>
<dbReference type="RefSeq" id="WP_394316312.1">
    <property type="nucleotide sequence ID" value="NZ_JBHMQV010000001.1"/>
</dbReference>
<dbReference type="GO" id="GO:0032259">
    <property type="term" value="P:methylation"/>
    <property type="evidence" value="ECO:0007669"/>
    <property type="project" value="UniProtKB-KW"/>
</dbReference>
<dbReference type="GO" id="GO:0008168">
    <property type="term" value="F:methyltransferase activity"/>
    <property type="evidence" value="ECO:0007669"/>
    <property type="project" value="UniProtKB-KW"/>
</dbReference>
<dbReference type="InterPro" id="IPR041698">
    <property type="entry name" value="Methyltransf_25"/>
</dbReference>
<dbReference type="InterPro" id="IPR029063">
    <property type="entry name" value="SAM-dependent_MTases_sf"/>
</dbReference>
<evidence type="ECO:0000256" key="1">
    <source>
        <dbReference type="ARBA" id="ARBA00022679"/>
    </source>
</evidence>
<dbReference type="Gene3D" id="3.40.50.150">
    <property type="entry name" value="Vaccinia Virus protein VP39"/>
    <property type="match status" value="1"/>
</dbReference>
<dbReference type="EMBL" id="JBHMQV010000001">
    <property type="protein sequence ID" value="MFC0842462.1"/>
    <property type="molecule type" value="Genomic_DNA"/>
</dbReference>
<comment type="caution">
    <text evidence="3">The sequence shown here is derived from an EMBL/GenBank/DDBJ whole genome shotgun (WGS) entry which is preliminary data.</text>
</comment>
<feature type="domain" description="Methyltransferase" evidence="2">
    <location>
        <begin position="18"/>
        <end position="112"/>
    </location>
</feature>
<reference evidence="3 4" key="1">
    <citation type="submission" date="2024-09" db="EMBL/GenBank/DDBJ databases">
        <authorList>
            <person name="Sun Q."/>
            <person name="Mori K."/>
        </authorList>
    </citation>
    <scope>NUCLEOTIDE SEQUENCE [LARGE SCALE GENOMIC DNA]</scope>
    <source>
        <strain evidence="3 4">JCM 4557</strain>
    </source>
</reference>
<keyword evidence="3" id="KW-0489">Methyltransferase</keyword>
<evidence type="ECO:0000313" key="3">
    <source>
        <dbReference type="EMBL" id="MFC0842462.1"/>
    </source>
</evidence>
<dbReference type="CDD" id="cd02440">
    <property type="entry name" value="AdoMet_MTases"/>
    <property type="match status" value="1"/>
</dbReference>
<keyword evidence="4" id="KW-1185">Reference proteome</keyword>
<evidence type="ECO:0000313" key="4">
    <source>
        <dbReference type="Proteomes" id="UP001589887"/>
    </source>
</evidence>
<organism evidence="3 4">
    <name type="scientific">Streptomyces noboritoensis</name>
    <dbReference type="NCBI Taxonomy" id="67337"/>
    <lineage>
        <taxon>Bacteria</taxon>
        <taxon>Bacillati</taxon>
        <taxon>Actinomycetota</taxon>
        <taxon>Actinomycetes</taxon>
        <taxon>Kitasatosporales</taxon>
        <taxon>Streptomycetaceae</taxon>
        <taxon>Streptomyces</taxon>
    </lineage>
</organism>